<gene>
    <name evidence="6" type="primary">pal</name>
    <name evidence="8" type="ordered locus">A2cp1_3482</name>
</gene>
<keyword evidence="3 6" id="KW-0564">Palmitate</keyword>
<dbReference type="CDD" id="cd07185">
    <property type="entry name" value="OmpA_C-like"/>
    <property type="match status" value="1"/>
</dbReference>
<name>B8J5F0_ANAD2</name>
<dbReference type="EMBL" id="CP001359">
    <property type="protein sequence ID" value="ACL66812.1"/>
    <property type="molecule type" value="Genomic_DNA"/>
</dbReference>
<dbReference type="PANTHER" id="PTHR30329">
    <property type="entry name" value="STATOR ELEMENT OF FLAGELLAR MOTOR COMPLEX"/>
    <property type="match status" value="1"/>
</dbReference>
<sequence length="242" mass="25722">MRRVLLLALTVSGALVLGGCPSKPKNGECKTSQDCAEQEGYGKVCVEGRCQECGADSDCKEGFVCRANACVPKPQCAADTDCPAGQTCQGERCVAREPGSCASDRDCGAGEKCQAGRCAAAAPEASVPPECADVTAFSVHFAFDRSNLTPESQQNLQKLADCLKQAPAKRVLVQGNCDERGTAQYNVALGNRRAESAKKYLTDLGVSSSVDTVSYGEEKPVCSEATEACWSKNRRDDFQIER</sequence>
<keyword evidence="2 6" id="KW-0472">Membrane</keyword>
<evidence type="ECO:0000256" key="6">
    <source>
        <dbReference type="HAMAP-Rule" id="MF_02204"/>
    </source>
</evidence>
<reference evidence="8" key="1">
    <citation type="submission" date="2009-01" db="EMBL/GenBank/DDBJ databases">
        <title>Complete sequence of Anaeromyxobacter dehalogenans 2CP-1.</title>
        <authorList>
            <consortium name="US DOE Joint Genome Institute"/>
            <person name="Lucas S."/>
            <person name="Copeland A."/>
            <person name="Lapidus A."/>
            <person name="Glavina del Rio T."/>
            <person name="Dalin E."/>
            <person name="Tice H."/>
            <person name="Bruce D."/>
            <person name="Goodwin L."/>
            <person name="Pitluck S."/>
            <person name="Saunders E."/>
            <person name="Brettin T."/>
            <person name="Detter J.C."/>
            <person name="Han C."/>
            <person name="Larimer F."/>
            <person name="Land M."/>
            <person name="Hauser L."/>
            <person name="Kyrpides N."/>
            <person name="Ovchinnikova G."/>
            <person name="Beliaev A.S."/>
            <person name="Richardson P."/>
        </authorList>
    </citation>
    <scope>NUCLEOTIDE SEQUENCE</scope>
    <source>
        <strain evidence="8">2CP-1</strain>
    </source>
</reference>
<dbReference type="NCBIfam" id="TIGR04201">
    <property type="entry name" value="Myxo_Cys_RPT"/>
    <property type="match status" value="3"/>
</dbReference>
<keyword evidence="5 6" id="KW-0449">Lipoprotein</keyword>
<dbReference type="SUPFAM" id="SSF103088">
    <property type="entry name" value="OmpA-like"/>
    <property type="match status" value="1"/>
</dbReference>
<evidence type="ECO:0000256" key="4">
    <source>
        <dbReference type="ARBA" id="ARBA00023237"/>
    </source>
</evidence>
<dbReference type="InterPro" id="IPR036737">
    <property type="entry name" value="OmpA-like_sf"/>
</dbReference>
<dbReference type="HAMAP" id="MF_02204">
    <property type="entry name" value="Pal"/>
    <property type="match status" value="1"/>
</dbReference>
<dbReference type="KEGG" id="acp:A2cp1_3482"/>
<proteinExistence type="inferred from homology"/>
<evidence type="ECO:0000259" key="7">
    <source>
        <dbReference type="PROSITE" id="PS51123"/>
    </source>
</evidence>
<dbReference type="InterPro" id="IPR055531">
    <property type="entry name" value="DUF7107"/>
</dbReference>
<evidence type="ECO:0000313" key="8">
    <source>
        <dbReference type="EMBL" id="ACL66812.1"/>
    </source>
</evidence>
<accession>B8J5F0</accession>
<comment type="subcellular location">
    <subcellularLocation>
        <location evidence="6">Cell outer membrane</location>
        <topology evidence="6">Lipid-anchor</topology>
    </subcellularLocation>
</comment>
<feature type="domain" description="OmpA-like" evidence="7">
    <location>
        <begin position="128"/>
        <end position="242"/>
    </location>
</feature>
<evidence type="ECO:0000256" key="5">
    <source>
        <dbReference type="ARBA" id="ARBA00023288"/>
    </source>
</evidence>
<dbReference type="PANTHER" id="PTHR30329:SF21">
    <property type="entry name" value="LIPOPROTEIN YIAD-RELATED"/>
    <property type="match status" value="1"/>
</dbReference>
<dbReference type="PROSITE" id="PS51257">
    <property type="entry name" value="PROKAR_LIPOPROTEIN"/>
    <property type="match status" value="1"/>
</dbReference>
<evidence type="ECO:0000256" key="2">
    <source>
        <dbReference type="ARBA" id="ARBA00023136"/>
    </source>
</evidence>
<dbReference type="GO" id="GO:0009279">
    <property type="term" value="C:cell outer membrane"/>
    <property type="evidence" value="ECO:0007669"/>
    <property type="project" value="UniProtKB-SubCell"/>
</dbReference>
<keyword evidence="1 6" id="KW-0732">Signal</keyword>
<dbReference type="HOGENOM" id="CLU_1110492_0_0_7"/>
<dbReference type="PROSITE" id="PS51123">
    <property type="entry name" value="OMPA_2"/>
    <property type="match status" value="1"/>
</dbReference>
<organism evidence="8 9">
    <name type="scientific">Anaeromyxobacter dehalogenans (strain ATCC BAA-258 / DSM 21875 / 2CP-1)</name>
    <dbReference type="NCBI Taxonomy" id="455488"/>
    <lineage>
        <taxon>Bacteria</taxon>
        <taxon>Pseudomonadati</taxon>
        <taxon>Myxococcota</taxon>
        <taxon>Myxococcia</taxon>
        <taxon>Myxococcales</taxon>
        <taxon>Cystobacterineae</taxon>
        <taxon>Anaeromyxobacteraceae</taxon>
        <taxon>Anaeromyxobacter</taxon>
    </lineage>
</organism>
<protein>
    <recommendedName>
        <fullName evidence="6">Peptidoglycan-associated lipoprotein</fullName>
        <shortName evidence="6">PAL</shortName>
    </recommendedName>
</protein>
<keyword evidence="9" id="KW-1185">Reference proteome</keyword>
<dbReference type="PRINTS" id="PR01021">
    <property type="entry name" value="OMPADOMAIN"/>
</dbReference>
<evidence type="ECO:0000313" key="9">
    <source>
        <dbReference type="Proteomes" id="UP000007089"/>
    </source>
</evidence>
<dbReference type="Proteomes" id="UP000007089">
    <property type="component" value="Chromosome"/>
</dbReference>
<dbReference type="GO" id="GO:0051301">
    <property type="term" value="P:cell division"/>
    <property type="evidence" value="ECO:0007669"/>
    <property type="project" value="InterPro"/>
</dbReference>
<dbReference type="Pfam" id="PF23416">
    <property type="entry name" value="DUF7107"/>
    <property type="match status" value="1"/>
</dbReference>
<evidence type="ECO:0000256" key="1">
    <source>
        <dbReference type="ARBA" id="ARBA00022729"/>
    </source>
</evidence>
<dbReference type="AlphaFoldDB" id="B8J5F0"/>
<keyword evidence="4 6" id="KW-0998">Cell outer membrane</keyword>
<dbReference type="InterPro" id="IPR039001">
    <property type="entry name" value="Pal"/>
</dbReference>
<dbReference type="Pfam" id="PF00691">
    <property type="entry name" value="OmpA"/>
    <property type="match status" value="1"/>
</dbReference>
<dbReference type="InterPro" id="IPR006665">
    <property type="entry name" value="OmpA-like"/>
</dbReference>
<dbReference type="InterPro" id="IPR006664">
    <property type="entry name" value="OMP_bac"/>
</dbReference>
<dbReference type="InterPro" id="IPR050330">
    <property type="entry name" value="Bact_OuterMem_StrucFunc"/>
</dbReference>
<evidence type="ECO:0000256" key="3">
    <source>
        <dbReference type="ARBA" id="ARBA00023139"/>
    </source>
</evidence>
<comment type="similarity">
    <text evidence="6">Belongs to the Pal lipoprotein family.</text>
</comment>
<dbReference type="InterPro" id="IPR026435">
    <property type="entry name" value="Myxo_Cys_rpt"/>
</dbReference>
<dbReference type="Gene3D" id="3.30.1330.60">
    <property type="entry name" value="OmpA-like domain"/>
    <property type="match status" value="1"/>
</dbReference>
<dbReference type="RefSeq" id="WP_015934609.1">
    <property type="nucleotide sequence ID" value="NC_011891.1"/>
</dbReference>